<sequence>MKQTKRLLALAIALCLMLTACSGAPADGETTNAETQDTPVQTGVVPEASYDSDDLNDKWTEETCTVITLADGDSTVSGPGAAAQEGGVLISAGGTYVLRGTLSDGSVVIDAPDTALVRLVLDGVAIHCETSAALYSKKAAKTVIILAEGSENRLSDGTQYVYETEGDDEPNAALFAKDDLTINGLGSLHVEGNYNNGIVSRDDLRVVSGNVTVTAADDAVMGRDLVAVRGGELHLEAVDDAIKSTNDTDASKGSIVIDDGSFTLTCGGDGIQAERSILITGGDFTITAGGGSGNSAGDDEASAKGIKATDTLTIRGGSFVIDSYDDALHSNSSIAVEGGTLSLSTGDDGIHADSVLTVSGGDIAVTQSYEGMESAQISISGGSIAIVASDDGINVAGGNDATPASGRRSDRFQSGSSADRLTVSGGTVTVNAQGDGLDANGSIYITGGTVLVDGPTEGGDGAIDYDGVFEISGGTLVAVGSAQMAQSVSSGSTQPAVLIIAEEQQSAGTPVQLTDDEGNVLLCYVPVKSWQSAVVSLPALSSGETCRAYAGGSAGAVVTGGLCDGGDVAQAKLVGEAELTAASVTIGSAAGGFGRGPGAGGDRQPPDGQTTPGGENPPDGSTQPGGERPARGDAAGGQRPGRMPGDTEDPPQAQP</sequence>
<evidence type="ECO:0000313" key="4">
    <source>
        <dbReference type="Proteomes" id="UP000620366"/>
    </source>
</evidence>
<reference evidence="3" key="1">
    <citation type="submission" date="2020-08" db="EMBL/GenBank/DDBJ databases">
        <title>Genome public.</title>
        <authorList>
            <person name="Liu C."/>
            <person name="Sun Q."/>
        </authorList>
    </citation>
    <scope>NUCLEOTIDE SEQUENCE</scope>
    <source>
        <strain evidence="3">BX7</strain>
    </source>
</reference>
<feature type="signal peptide" evidence="2">
    <location>
        <begin position="1"/>
        <end position="26"/>
    </location>
</feature>
<keyword evidence="4" id="KW-1185">Reference proteome</keyword>
<keyword evidence="2" id="KW-0732">Signal</keyword>
<feature type="compositionally biased region" description="Gly residues" evidence="1">
    <location>
        <begin position="592"/>
        <end position="601"/>
    </location>
</feature>
<accession>A0A926DFE4</accession>
<dbReference type="RefSeq" id="WP_249299781.1">
    <property type="nucleotide sequence ID" value="NZ_JACRSP010000002.1"/>
</dbReference>
<protein>
    <submittedName>
        <fullName evidence="3">Carbohydrate-binding domain-containing protein</fullName>
    </submittedName>
</protein>
<organism evidence="3 4">
    <name type="scientific">Feifania hominis</name>
    <dbReference type="NCBI Taxonomy" id="2763660"/>
    <lineage>
        <taxon>Bacteria</taxon>
        <taxon>Bacillati</taxon>
        <taxon>Bacillota</taxon>
        <taxon>Clostridia</taxon>
        <taxon>Eubacteriales</taxon>
        <taxon>Feifaniaceae</taxon>
        <taxon>Feifania</taxon>
    </lineage>
</organism>
<name>A0A926DFE4_9FIRM</name>
<feature type="region of interest" description="Disordered" evidence="1">
    <location>
        <begin position="398"/>
        <end position="418"/>
    </location>
</feature>
<dbReference type="Proteomes" id="UP000620366">
    <property type="component" value="Unassembled WGS sequence"/>
</dbReference>
<comment type="caution">
    <text evidence="3">The sequence shown here is derived from an EMBL/GenBank/DDBJ whole genome shotgun (WGS) entry which is preliminary data.</text>
</comment>
<proteinExistence type="predicted"/>
<feature type="region of interest" description="Disordered" evidence="1">
    <location>
        <begin position="592"/>
        <end position="655"/>
    </location>
</feature>
<evidence type="ECO:0000256" key="1">
    <source>
        <dbReference type="SAM" id="MobiDB-lite"/>
    </source>
</evidence>
<evidence type="ECO:0000313" key="3">
    <source>
        <dbReference type="EMBL" id="MBC8536025.1"/>
    </source>
</evidence>
<feature type="chain" id="PRO_5037847504" evidence="2">
    <location>
        <begin position="27"/>
        <end position="655"/>
    </location>
</feature>
<gene>
    <name evidence="3" type="ORF">H8695_04890</name>
</gene>
<dbReference type="InterPro" id="IPR025584">
    <property type="entry name" value="Cthe_2159"/>
</dbReference>
<dbReference type="Pfam" id="PF14262">
    <property type="entry name" value="Cthe_2159"/>
    <property type="match status" value="2"/>
</dbReference>
<dbReference type="AlphaFoldDB" id="A0A926DFE4"/>
<evidence type="ECO:0000256" key="2">
    <source>
        <dbReference type="SAM" id="SignalP"/>
    </source>
</evidence>
<dbReference type="PROSITE" id="PS51257">
    <property type="entry name" value="PROKAR_LIPOPROTEIN"/>
    <property type="match status" value="1"/>
</dbReference>
<dbReference type="EMBL" id="JACRSP010000002">
    <property type="protein sequence ID" value="MBC8536025.1"/>
    <property type="molecule type" value="Genomic_DNA"/>
</dbReference>